<comment type="similarity">
    <text evidence="2 7">Belongs to the peptidase M14 family.</text>
</comment>
<comment type="caution">
    <text evidence="7">Lacks conserved residue(s) required for the propagation of feature annotation.</text>
</comment>
<organism evidence="10 11">
    <name type="scientific">Rufibacter radiotolerans</name>
    <dbReference type="NCBI Taxonomy" id="1379910"/>
    <lineage>
        <taxon>Bacteria</taxon>
        <taxon>Pseudomonadati</taxon>
        <taxon>Bacteroidota</taxon>
        <taxon>Cytophagia</taxon>
        <taxon>Cytophagales</taxon>
        <taxon>Hymenobacteraceae</taxon>
        <taxon>Rufibacter</taxon>
    </lineage>
</organism>
<keyword evidence="11" id="KW-1185">Reference proteome</keyword>
<evidence type="ECO:0000256" key="3">
    <source>
        <dbReference type="ARBA" id="ARBA00022670"/>
    </source>
</evidence>
<dbReference type="SMART" id="SM00631">
    <property type="entry name" value="Zn_pept"/>
    <property type="match status" value="1"/>
</dbReference>
<dbReference type="RefSeq" id="WP_076606437.1">
    <property type="nucleotide sequence ID" value="NZ_CP010777.1"/>
</dbReference>
<reference evidence="10 11" key="1">
    <citation type="submission" date="2015-01" db="EMBL/GenBank/DDBJ databases">
        <title>Rufibacter sp./DG31D/ whole genome sequencing.</title>
        <authorList>
            <person name="Kim M.K."/>
            <person name="Srinivasan S."/>
            <person name="Lee J.-J."/>
        </authorList>
    </citation>
    <scope>NUCLEOTIDE SEQUENCE [LARGE SCALE GENOMIC DNA]</scope>
    <source>
        <strain evidence="10 11">DG31D</strain>
    </source>
</reference>
<keyword evidence="5" id="KW-0862">Zinc</keyword>
<feature type="chain" id="PRO_5005210855" description="Peptidase M14 domain-containing protein" evidence="8">
    <location>
        <begin position="25"/>
        <end position="556"/>
    </location>
</feature>
<protein>
    <recommendedName>
        <fullName evidence="9">Peptidase M14 domain-containing protein</fullName>
    </recommendedName>
</protein>
<dbReference type="GO" id="GO:0008270">
    <property type="term" value="F:zinc ion binding"/>
    <property type="evidence" value="ECO:0007669"/>
    <property type="project" value="InterPro"/>
</dbReference>
<dbReference type="Gene3D" id="3.40.630.10">
    <property type="entry name" value="Zn peptidases"/>
    <property type="match status" value="1"/>
</dbReference>
<dbReference type="EMBL" id="CP010777">
    <property type="protein sequence ID" value="AKQ45553.1"/>
    <property type="molecule type" value="Genomic_DNA"/>
</dbReference>
<evidence type="ECO:0000256" key="7">
    <source>
        <dbReference type="PROSITE-ProRule" id="PRU01379"/>
    </source>
</evidence>
<evidence type="ECO:0000256" key="8">
    <source>
        <dbReference type="SAM" id="SignalP"/>
    </source>
</evidence>
<dbReference type="AlphaFoldDB" id="A0A0H4VJL5"/>
<dbReference type="PATRIC" id="fig|1379910.4.peg.1678"/>
<dbReference type="STRING" id="1379910.TH63_07680"/>
<dbReference type="GO" id="GO:0005615">
    <property type="term" value="C:extracellular space"/>
    <property type="evidence" value="ECO:0007669"/>
    <property type="project" value="TreeGrafter"/>
</dbReference>
<evidence type="ECO:0000256" key="5">
    <source>
        <dbReference type="ARBA" id="ARBA00022833"/>
    </source>
</evidence>
<dbReference type="KEGG" id="ruf:TH63_07680"/>
<dbReference type="PROSITE" id="PS52035">
    <property type="entry name" value="PEPTIDASE_M14"/>
    <property type="match status" value="1"/>
</dbReference>
<evidence type="ECO:0000256" key="6">
    <source>
        <dbReference type="ARBA" id="ARBA00023049"/>
    </source>
</evidence>
<dbReference type="Pfam" id="PF00246">
    <property type="entry name" value="Peptidase_M14"/>
    <property type="match status" value="1"/>
</dbReference>
<evidence type="ECO:0000256" key="4">
    <source>
        <dbReference type="ARBA" id="ARBA00022801"/>
    </source>
</evidence>
<dbReference type="CDD" id="cd06905">
    <property type="entry name" value="M14-like"/>
    <property type="match status" value="1"/>
</dbReference>
<name>A0A0H4VJL5_9BACT</name>
<dbReference type="GO" id="GO:0006508">
    <property type="term" value="P:proteolysis"/>
    <property type="evidence" value="ECO:0007669"/>
    <property type="project" value="UniProtKB-KW"/>
</dbReference>
<feature type="domain" description="Peptidase M14" evidence="9">
    <location>
        <begin position="28"/>
        <end position="374"/>
    </location>
</feature>
<dbReference type="PANTHER" id="PTHR11705:SF143">
    <property type="entry name" value="SLL0236 PROTEIN"/>
    <property type="match status" value="1"/>
</dbReference>
<evidence type="ECO:0000313" key="11">
    <source>
        <dbReference type="Proteomes" id="UP000036458"/>
    </source>
</evidence>
<dbReference type="Proteomes" id="UP000036458">
    <property type="component" value="Chromosome"/>
</dbReference>
<feature type="signal peptide" evidence="8">
    <location>
        <begin position="1"/>
        <end position="24"/>
    </location>
</feature>
<accession>A0A0H4VJL5</accession>
<keyword evidence="6" id="KW-0482">Metalloprotease</keyword>
<comment type="cofactor">
    <cofactor evidence="1">
        <name>Zn(2+)</name>
        <dbReference type="ChEBI" id="CHEBI:29105"/>
    </cofactor>
</comment>
<keyword evidence="4" id="KW-0378">Hydrolase</keyword>
<keyword evidence="8" id="KW-0732">Signal</keyword>
<proteinExistence type="inferred from homology"/>
<sequence>MSTPLTASLLGLALTAAVCSSGLAQQRDYQSYDQLTARLKHLTNKYSKLSSLTTIGKTATGKEVWLLTLGRDNAVNKPAIVIAAGVEGTQLATTELSMQMTEQMLEAAMIQDSVRELLQKKTFYIFPNLTPDASEQYHEALRWERAANAQPTDDDRDGRMFEDAFEDLNKDGQITMMRVKSPNGLYRPSLEDPRVMVKADTTKGEKGGYLLLTEGNDNDKDGKWNEDAEGGVVFNRNFSYDFPYFQVGAGEHPISERETKAFADFMFEAKNVYAVFVFGPANTLSFSTPLSAAKTAAENLTGPLPKEASLQEKVSGLYNQTTQLQNPPRVAPSPGDVVQWAYFHYGRFSYSTPGWWVPKVAASLDSAGAEASFSSEENQEDLNFLRWARANDIPGVFVNWQPMAHPDFPGELVEVGGLAPYVKQTPPLRFLAPVAEKHFQFFSAYAKWMPTLKIEKVQTEKVAGGHTRITATVSNVGALPTHSEIGDQSKWVQKIRASLKLQEGHTLISGNLVQPTHALAPGQKAQFSWVVEGKGYITLTVGSPAVGQQTKEVYLY</sequence>
<dbReference type="GO" id="GO:0004181">
    <property type="term" value="F:metallocarboxypeptidase activity"/>
    <property type="evidence" value="ECO:0007669"/>
    <property type="project" value="InterPro"/>
</dbReference>
<dbReference type="SUPFAM" id="SSF53187">
    <property type="entry name" value="Zn-dependent exopeptidases"/>
    <property type="match status" value="1"/>
</dbReference>
<gene>
    <name evidence="10" type="ORF">TH63_07680</name>
</gene>
<dbReference type="PANTHER" id="PTHR11705">
    <property type="entry name" value="PROTEASE FAMILY M14 CARBOXYPEPTIDASE A,B"/>
    <property type="match status" value="1"/>
</dbReference>
<evidence type="ECO:0000256" key="1">
    <source>
        <dbReference type="ARBA" id="ARBA00001947"/>
    </source>
</evidence>
<evidence type="ECO:0000259" key="9">
    <source>
        <dbReference type="PROSITE" id="PS52035"/>
    </source>
</evidence>
<evidence type="ECO:0000313" key="10">
    <source>
        <dbReference type="EMBL" id="AKQ45553.1"/>
    </source>
</evidence>
<keyword evidence="3" id="KW-0645">Protease</keyword>
<dbReference type="InterPro" id="IPR000834">
    <property type="entry name" value="Peptidase_M14"/>
</dbReference>
<evidence type="ECO:0000256" key="2">
    <source>
        <dbReference type="ARBA" id="ARBA00005988"/>
    </source>
</evidence>